<evidence type="ECO:0000259" key="5">
    <source>
        <dbReference type="PROSITE" id="PS50013"/>
    </source>
</evidence>
<reference evidence="6" key="1">
    <citation type="submission" date="2022-08" db="UniProtKB">
        <authorList>
            <consortium name="EnsemblMetazoa"/>
        </authorList>
    </citation>
    <scope>IDENTIFICATION</scope>
    <source>
        <strain evidence="6">05x7-T-G4-1.051#20</strain>
    </source>
</reference>
<dbReference type="InterPro" id="IPR023779">
    <property type="entry name" value="Chromodomain_CS"/>
</dbReference>
<feature type="transmembrane region" description="Helical" evidence="4">
    <location>
        <begin position="183"/>
        <end position="201"/>
    </location>
</feature>
<dbReference type="Gene3D" id="2.40.50.40">
    <property type="match status" value="1"/>
</dbReference>
<protein>
    <recommendedName>
        <fullName evidence="5">Chromo domain-containing protein</fullName>
    </recommendedName>
</protein>
<sequence>MATDSESGSEYEVDKILQQRKRKGVIEYLVRWQGYGAENDSWEPGKNLKDCAAKIKAFNENENANATPKKRGRKSTSRSRSRSRGRSASKGRKSPSRKKATPVKQETAVRRSSRSRSRGRQQTTVETLTKKVEEFSDDENQIKKFVTETKETVTRSSGTAAPVKSKMKNPVKALYRQLTTSDYPTIIIFTCIALITLSFVLEPYINLEQAWTWVTKIVSSLQKYVQGLWAAPASKSGGK</sequence>
<dbReference type="PROSITE" id="PS50013">
    <property type="entry name" value="CHROMO_2"/>
    <property type="match status" value="1"/>
</dbReference>
<dbReference type="PANTHER" id="PTHR22812">
    <property type="entry name" value="CHROMOBOX PROTEIN"/>
    <property type="match status" value="1"/>
</dbReference>
<dbReference type="SUPFAM" id="SSF54160">
    <property type="entry name" value="Chromo domain-like"/>
    <property type="match status" value="1"/>
</dbReference>
<dbReference type="Pfam" id="PF00385">
    <property type="entry name" value="Chromo"/>
    <property type="match status" value="1"/>
</dbReference>
<dbReference type="PRINTS" id="PR00504">
    <property type="entry name" value="CHROMODOMAIN"/>
</dbReference>
<dbReference type="CDD" id="cd00024">
    <property type="entry name" value="CD_CSD"/>
    <property type="match status" value="1"/>
</dbReference>
<evidence type="ECO:0000256" key="2">
    <source>
        <dbReference type="ARBA" id="ARBA00023242"/>
    </source>
</evidence>
<evidence type="ECO:0000256" key="3">
    <source>
        <dbReference type="SAM" id="MobiDB-lite"/>
    </source>
</evidence>
<dbReference type="Proteomes" id="UP000005408">
    <property type="component" value="Unassembled WGS sequence"/>
</dbReference>
<name>A0A8W8N0M4_MAGGI</name>
<dbReference type="EnsemblMetazoa" id="G35434.2">
    <property type="protein sequence ID" value="G35434.2:cds"/>
    <property type="gene ID" value="G35434"/>
</dbReference>
<dbReference type="OrthoDB" id="1918685at2759"/>
<dbReference type="SMART" id="SM00298">
    <property type="entry name" value="CHROMO"/>
    <property type="match status" value="1"/>
</dbReference>
<feature type="region of interest" description="Disordered" evidence="3">
    <location>
        <begin position="58"/>
        <end position="128"/>
    </location>
</feature>
<keyword evidence="4" id="KW-0472">Membrane</keyword>
<keyword evidence="4" id="KW-0812">Transmembrane</keyword>
<dbReference type="GeneID" id="105345809"/>
<keyword evidence="7" id="KW-1185">Reference proteome</keyword>
<dbReference type="EnsemblMetazoa" id="G35434.5">
    <property type="protein sequence ID" value="G35434.5:cds"/>
    <property type="gene ID" value="G35434"/>
</dbReference>
<dbReference type="EnsemblMetazoa" id="G35434.1">
    <property type="protein sequence ID" value="G35434.1:cds"/>
    <property type="gene ID" value="G35434"/>
</dbReference>
<dbReference type="InterPro" id="IPR023780">
    <property type="entry name" value="Chromo_domain"/>
</dbReference>
<dbReference type="InterPro" id="IPR051219">
    <property type="entry name" value="Heterochromatin_chromo-domain"/>
</dbReference>
<dbReference type="EnsemblMetazoa" id="G35434.4">
    <property type="protein sequence ID" value="G35434.4:cds"/>
    <property type="gene ID" value="G35434"/>
</dbReference>
<evidence type="ECO:0000256" key="1">
    <source>
        <dbReference type="ARBA" id="ARBA00004123"/>
    </source>
</evidence>
<dbReference type="InterPro" id="IPR000953">
    <property type="entry name" value="Chromo/chromo_shadow_dom"/>
</dbReference>
<dbReference type="EnsemblMetazoa" id="G35434.3">
    <property type="protein sequence ID" value="G35434.3:cds"/>
    <property type="gene ID" value="G35434"/>
</dbReference>
<evidence type="ECO:0000256" key="4">
    <source>
        <dbReference type="SAM" id="Phobius"/>
    </source>
</evidence>
<feature type="domain" description="Chromo" evidence="5">
    <location>
        <begin position="11"/>
        <end position="70"/>
    </location>
</feature>
<comment type="subcellular location">
    <subcellularLocation>
        <location evidence="1">Nucleus</location>
    </subcellularLocation>
</comment>
<dbReference type="InterPro" id="IPR017984">
    <property type="entry name" value="Chromo_dom_subgr"/>
</dbReference>
<dbReference type="KEGG" id="crg:105345809"/>
<evidence type="ECO:0000313" key="7">
    <source>
        <dbReference type="Proteomes" id="UP000005408"/>
    </source>
</evidence>
<dbReference type="GO" id="GO:0005634">
    <property type="term" value="C:nucleus"/>
    <property type="evidence" value="ECO:0007669"/>
    <property type="project" value="UniProtKB-SubCell"/>
</dbReference>
<dbReference type="AlphaFoldDB" id="A0A8W8N0M4"/>
<proteinExistence type="predicted"/>
<dbReference type="OMA" id="VWRVADY"/>
<evidence type="ECO:0000313" key="6">
    <source>
        <dbReference type="EnsemblMetazoa" id="G35434.4:cds"/>
    </source>
</evidence>
<keyword evidence="2" id="KW-0539">Nucleus</keyword>
<organism evidence="6 7">
    <name type="scientific">Magallana gigas</name>
    <name type="common">Pacific oyster</name>
    <name type="synonym">Crassostrea gigas</name>
    <dbReference type="NCBI Taxonomy" id="29159"/>
    <lineage>
        <taxon>Eukaryota</taxon>
        <taxon>Metazoa</taxon>
        <taxon>Spiralia</taxon>
        <taxon>Lophotrochozoa</taxon>
        <taxon>Mollusca</taxon>
        <taxon>Bivalvia</taxon>
        <taxon>Autobranchia</taxon>
        <taxon>Pteriomorphia</taxon>
        <taxon>Ostreida</taxon>
        <taxon>Ostreoidea</taxon>
        <taxon>Ostreidae</taxon>
        <taxon>Magallana</taxon>
    </lineage>
</organism>
<dbReference type="PROSITE" id="PS00598">
    <property type="entry name" value="CHROMO_1"/>
    <property type="match status" value="1"/>
</dbReference>
<dbReference type="InterPro" id="IPR016197">
    <property type="entry name" value="Chromo-like_dom_sf"/>
</dbReference>
<keyword evidence="4" id="KW-1133">Transmembrane helix</keyword>
<feature type="compositionally biased region" description="Basic residues" evidence="3">
    <location>
        <begin position="68"/>
        <end position="101"/>
    </location>
</feature>
<accession>A0A8W8N0M4</accession>
<dbReference type="EnsemblMetazoa" id="G35434.7">
    <property type="protein sequence ID" value="G35434.7:cds"/>
    <property type="gene ID" value="G35434"/>
</dbReference>